<organism evidence="29">
    <name type="scientific">freshwater metagenome</name>
    <dbReference type="NCBI Taxonomy" id="449393"/>
    <lineage>
        <taxon>unclassified sequences</taxon>
        <taxon>metagenomes</taxon>
        <taxon>ecological metagenomes</taxon>
    </lineage>
</organism>
<evidence type="ECO:0000259" key="28">
    <source>
        <dbReference type="Pfam" id="PF03061"/>
    </source>
</evidence>
<dbReference type="EC" id="3.1.2.2" evidence="19"/>
<evidence type="ECO:0000256" key="10">
    <source>
        <dbReference type="ARBA" id="ARBA00022832"/>
    </source>
</evidence>
<dbReference type="EMBL" id="CAFBOG010000098">
    <property type="protein sequence ID" value="CAB4982987.1"/>
    <property type="molecule type" value="Genomic_DNA"/>
</dbReference>
<evidence type="ECO:0000313" key="29">
    <source>
        <dbReference type="EMBL" id="CAB4982987.1"/>
    </source>
</evidence>
<evidence type="ECO:0000256" key="12">
    <source>
        <dbReference type="ARBA" id="ARBA00023098"/>
    </source>
</evidence>
<evidence type="ECO:0000256" key="2">
    <source>
        <dbReference type="ARBA" id="ARBA00004569"/>
    </source>
</evidence>
<evidence type="ECO:0000256" key="8">
    <source>
        <dbReference type="ARBA" id="ARBA00022792"/>
    </source>
</evidence>
<dbReference type="SUPFAM" id="SSF54637">
    <property type="entry name" value="Thioesterase/thiol ester dehydrase-isomerase"/>
    <property type="match status" value="1"/>
</dbReference>
<dbReference type="PANTHER" id="PTHR12418:SF19">
    <property type="entry name" value="ACYL-COENZYME A THIOESTERASE THEM4"/>
    <property type="match status" value="1"/>
</dbReference>
<evidence type="ECO:0000256" key="3">
    <source>
        <dbReference type="ARBA" id="ARBA00004632"/>
    </source>
</evidence>
<dbReference type="InterPro" id="IPR006683">
    <property type="entry name" value="Thioestr_dom"/>
</dbReference>
<keyword evidence="5" id="KW-1003">Cell membrane</keyword>
<evidence type="ECO:0000256" key="26">
    <source>
        <dbReference type="ARBA" id="ARBA00048180"/>
    </source>
</evidence>
<evidence type="ECO:0000256" key="20">
    <source>
        <dbReference type="ARBA" id="ARBA00040123"/>
    </source>
</evidence>
<comment type="catalytic activity">
    <reaction evidence="24">
        <text>decanoyl-CoA + H2O = decanoate + CoA + H(+)</text>
        <dbReference type="Rhea" id="RHEA:40059"/>
        <dbReference type="ChEBI" id="CHEBI:15377"/>
        <dbReference type="ChEBI" id="CHEBI:15378"/>
        <dbReference type="ChEBI" id="CHEBI:27689"/>
        <dbReference type="ChEBI" id="CHEBI:57287"/>
        <dbReference type="ChEBI" id="CHEBI:61430"/>
    </reaction>
    <physiologicalReaction direction="left-to-right" evidence="24">
        <dbReference type="Rhea" id="RHEA:40060"/>
    </physiologicalReaction>
</comment>
<proteinExistence type="inferred from homology"/>
<sequence length="288" mass="31192">MSSADKDQDQTQGQSEDPTPIAADSDDLNVISPRISGLNALAVTPRRKEERRLAAAMREVIELLVSTSAGSEELAEAAAELEALGERLRAFPEGRTYLGFSESANAGHEIARLHPGDPEWNEELADELVAHGDMAEGDLPAGDPEWYAFFDHSPFIGLANPLSPPVELEYAGDRVLGRVTFGSAYEGPPGCVHGGYIAAVFDEVLGSAQSLSGTQGMTAHLGIDYRRPTPLHVPLLLEGWLDRREGRKIYARATLHAEGELTAEAGGLFIAFDRERFTALLDSRNKDR</sequence>
<reference evidence="29" key="1">
    <citation type="submission" date="2020-05" db="EMBL/GenBank/DDBJ databases">
        <authorList>
            <person name="Chiriac C."/>
            <person name="Salcher M."/>
            <person name="Ghai R."/>
            <person name="Kavagutti S V."/>
        </authorList>
    </citation>
    <scope>NUCLEOTIDE SEQUENCE</scope>
</reference>
<protein>
    <recommendedName>
        <fullName evidence="20">Acyl-coenzyme A thioesterase THEM4</fullName>
        <ecNumber evidence="19">3.1.2.2</ecNumber>
    </recommendedName>
    <alternativeName>
        <fullName evidence="21">Thioesterase superfamily member 4</fullName>
    </alternativeName>
</protein>
<dbReference type="InterPro" id="IPR052365">
    <property type="entry name" value="THEM4/THEM5_acyl-CoA_thioest"/>
</dbReference>
<dbReference type="Pfam" id="PF03061">
    <property type="entry name" value="4HBT"/>
    <property type="match status" value="1"/>
</dbReference>
<evidence type="ECO:0000256" key="16">
    <source>
        <dbReference type="ARBA" id="ARBA00035852"/>
    </source>
</evidence>
<evidence type="ECO:0000256" key="9">
    <source>
        <dbReference type="ARBA" id="ARBA00022801"/>
    </source>
</evidence>
<keyword evidence="10" id="KW-0276">Fatty acid metabolism</keyword>
<feature type="region of interest" description="Disordered" evidence="27">
    <location>
        <begin position="1"/>
        <end position="28"/>
    </location>
</feature>
<dbReference type="GO" id="GO:0032587">
    <property type="term" value="C:ruffle membrane"/>
    <property type="evidence" value="ECO:0007669"/>
    <property type="project" value="UniProtKB-SubCell"/>
</dbReference>
<dbReference type="Gene3D" id="3.10.129.10">
    <property type="entry name" value="Hotdog Thioesterase"/>
    <property type="match status" value="1"/>
</dbReference>
<evidence type="ECO:0000256" key="17">
    <source>
        <dbReference type="ARBA" id="ARBA00037002"/>
    </source>
</evidence>
<evidence type="ECO:0000256" key="4">
    <source>
        <dbReference type="ARBA" id="ARBA00004637"/>
    </source>
</evidence>
<keyword evidence="12" id="KW-0443">Lipid metabolism</keyword>
<evidence type="ECO:0000256" key="18">
    <source>
        <dbReference type="ARBA" id="ARBA00038456"/>
    </source>
</evidence>
<dbReference type="GO" id="GO:0016787">
    <property type="term" value="F:hydrolase activity"/>
    <property type="evidence" value="ECO:0007669"/>
    <property type="project" value="UniProtKB-KW"/>
</dbReference>
<evidence type="ECO:0000256" key="15">
    <source>
        <dbReference type="ARBA" id="ARBA00023273"/>
    </source>
</evidence>
<comment type="catalytic activity">
    <reaction evidence="17">
        <text>(9Z)-octadecenoyl-CoA + H2O = (9Z)-octadecenoate + CoA + H(+)</text>
        <dbReference type="Rhea" id="RHEA:40139"/>
        <dbReference type="ChEBI" id="CHEBI:15377"/>
        <dbReference type="ChEBI" id="CHEBI:15378"/>
        <dbReference type="ChEBI" id="CHEBI:30823"/>
        <dbReference type="ChEBI" id="CHEBI:57287"/>
        <dbReference type="ChEBI" id="CHEBI:57387"/>
    </reaction>
    <physiologicalReaction direction="left-to-right" evidence="17">
        <dbReference type="Rhea" id="RHEA:40140"/>
    </physiologicalReaction>
</comment>
<evidence type="ECO:0000256" key="7">
    <source>
        <dbReference type="ARBA" id="ARBA00022703"/>
    </source>
</evidence>
<evidence type="ECO:0000313" key="30">
    <source>
        <dbReference type="EMBL" id="CAB5031743.1"/>
    </source>
</evidence>
<comment type="catalytic activity">
    <reaction evidence="16">
        <text>(5Z,8Z,11Z,14Z)-eicosatetraenoyl-CoA + H2O = (5Z,8Z,11Z,14Z)-eicosatetraenoate + CoA + H(+)</text>
        <dbReference type="Rhea" id="RHEA:40151"/>
        <dbReference type="ChEBI" id="CHEBI:15377"/>
        <dbReference type="ChEBI" id="CHEBI:15378"/>
        <dbReference type="ChEBI" id="CHEBI:32395"/>
        <dbReference type="ChEBI" id="CHEBI:57287"/>
        <dbReference type="ChEBI" id="CHEBI:57368"/>
    </reaction>
    <physiologicalReaction direction="left-to-right" evidence="16">
        <dbReference type="Rhea" id="RHEA:40152"/>
    </physiologicalReaction>
</comment>
<dbReference type="GO" id="GO:0006631">
    <property type="term" value="P:fatty acid metabolic process"/>
    <property type="evidence" value="ECO:0007669"/>
    <property type="project" value="UniProtKB-KW"/>
</dbReference>
<evidence type="ECO:0000256" key="5">
    <source>
        <dbReference type="ARBA" id="ARBA00022475"/>
    </source>
</evidence>
<comment type="catalytic activity">
    <reaction evidence="22">
        <text>octanoyl-CoA + H2O = octanoate + CoA + H(+)</text>
        <dbReference type="Rhea" id="RHEA:30143"/>
        <dbReference type="ChEBI" id="CHEBI:15377"/>
        <dbReference type="ChEBI" id="CHEBI:15378"/>
        <dbReference type="ChEBI" id="CHEBI:25646"/>
        <dbReference type="ChEBI" id="CHEBI:57287"/>
        <dbReference type="ChEBI" id="CHEBI:57386"/>
    </reaction>
    <physiologicalReaction direction="left-to-right" evidence="22">
        <dbReference type="Rhea" id="RHEA:30144"/>
    </physiologicalReaction>
</comment>
<dbReference type="EMBL" id="CAFBPW010000058">
    <property type="protein sequence ID" value="CAB5031743.1"/>
    <property type="molecule type" value="Genomic_DNA"/>
</dbReference>
<accession>A0A6J7MQJ6</accession>
<dbReference type="AlphaFoldDB" id="A0A6J7MQJ6"/>
<keyword evidence="11" id="KW-0809">Transit peptide</keyword>
<evidence type="ECO:0000256" key="25">
    <source>
        <dbReference type="ARBA" id="ARBA00048074"/>
    </source>
</evidence>
<evidence type="ECO:0000256" key="14">
    <source>
        <dbReference type="ARBA" id="ARBA00023136"/>
    </source>
</evidence>
<name>A0A6J7MQJ6_9ZZZZ</name>
<evidence type="ECO:0000256" key="22">
    <source>
        <dbReference type="ARBA" id="ARBA00047588"/>
    </source>
</evidence>
<evidence type="ECO:0000256" key="13">
    <source>
        <dbReference type="ARBA" id="ARBA00023128"/>
    </source>
</evidence>
<keyword evidence="6" id="KW-0963">Cytoplasm</keyword>
<dbReference type="InterPro" id="IPR029069">
    <property type="entry name" value="HotDog_dom_sf"/>
</dbReference>
<dbReference type="PANTHER" id="PTHR12418">
    <property type="entry name" value="ACYL-COENZYME A THIOESTERASE THEM4"/>
    <property type="match status" value="1"/>
</dbReference>
<evidence type="ECO:0000256" key="27">
    <source>
        <dbReference type="SAM" id="MobiDB-lite"/>
    </source>
</evidence>
<dbReference type="GO" id="GO:0005743">
    <property type="term" value="C:mitochondrial inner membrane"/>
    <property type="evidence" value="ECO:0007669"/>
    <property type="project" value="UniProtKB-SubCell"/>
</dbReference>
<keyword evidence="13" id="KW-0496">Mitochondrion</keyword>
<keyword evidence="9" id="KW-0378">Hydrolase</keyword>
<comment type="similarity">
    <text evidence="18">Belongs to the THEM4/THEM5 thioesterase family.</text>
</comment>
<evidence type="ECO:0000256" key="23">
    <source>
        <dbReference type="ARBA" id="ARBA00047734"/>
    </source>
</evidence>
<comment type="catalytic activity">
    <reaction evidence="23">
        <text>hexadecanoyl-CoA + H2O = hexadecanoate + CoA + H(+)</text>
        <dbReference type="Rhea" id="RHEA:16645"/>
        <dbReference type="ChEBI" id="CHEBI:7896"/>
        <dbReference type="ChEBI" id="CHEBI:15377"/>
        <dbReference type="ChEBI" id="CHEBI:15378"/>
        <dbReference type="ChEBI" id="CHEBI:57287"/>
        <dbReference type="ChEBI" id="CHEBI:57379"/>
        <dbReference type="EC" id="3.1.2.2"/>
    </reaction>
    <physiologicalReaction direction="left-to-right" evidence="23">
        <dbReference type="Rhea" id="RHEA:16646"/>
    </physiologicalReaction>
</comment>
<comment type="subcellular location">
    <subcellularLocation>
        <location evidence="3">Cell projection</location>
        <location evidence="3">Ruffle membrane</location>
    </subcellularLocation>
    <subcellularLocation>
        <location evidence="1">Cytoplasm</location>
    </subcellularLocation>
    <subcellularLocation>
        <location evidence="4">Mitochondrion inner membrane</location>
        <topology evidence="4">Peripheral membrane protein</topology>
    </subcellularLocation>
    <subcellularLocation>
        <location evidence="2">Mitochondrion intermembrane space</location>
    </subcellularLocation>
</comment>
<evidence type="ECO:0000256" key="1">
    <source>
        <dbReference type="ARBA" id="ARBA00004496"/>
    </source>
</evidence>
<keyword evidence="8" id="KW-0999">Mitochondrion inner membrane</keyword>
<keyword evidence="7" id="KW-0053">Apoptosis</keyword>
<evidence type="ECO:0000256" key="21">
    <source>
        <dbReference type="ARBA" id="ARBA00043210"/>
    </source>
</evidence>
<gene>
    <name evidence="29" type="ORF">UFOPK3914_01126</name>
    <name evidence="30" type="ORF">UFOPK4173_00692</name>
</gene>
<feature type="domain" description="Thioesterase" evidence="28">
    <location>
        <begin position="190"/>
        <end position="261"/>
    </location>
</feature>
<keyword evidence="14" id="KW-0472">Membrane</keyword>
<keyword evidence="15" id="KW-0966">Cell projection</keyword>
<dbReference type="GO" id="GO:0005758">
    <property type="term" value="C:mitochondrial intermembrane space"/>
    <property type="evidence" value="ECO:0007669"/>
    <property type="project" value="UniProtKB-SubCell"/>
</dbReference>
<comment type="catalytic activity">
    <reaction evidence="25">
        <text>dodecanoyl-CoA + H2O = dodecanoate + CoA + H(+)</text>
        <dbReference type="Rhea" id="RHEA:30135"/>
        <dbReference type="ChEBI" id="CHEBI:15377"/>
        <dbReference type="ChEBI" id="CHEBI:15378"/>
        <dbReference type="ChEBI" id="CHEBI:18262"/>
        <dbReference type="ChEBI" id="CHEBI:57287"/>
        <dbReference type="ChEBI" id="CHEBI:57375"/>
    </reaction>
    <physiologicalReaction direction="left-to-right" evidence="25">
        <dbReference type="Rhea" id="RHEA:30136"/>
    </physiologicalReaction>
</comment>
<comment type="catalytic activity">
    <reaction evidence="26">
        <text>tetradecanoyl-CoA + H2O = tetradecanoate + CoA + H(+)</text>
        <dbReference type="Rhea" id="RHEA:40119"/>
        <dbReference type="ChEBI" id="CHEBI:15377"/>
        <dbReference type="ChEBI" id="CHEBI:15378"/>
        <dbReference type="ChEBI" id="CHEBI:30807"/>
        <dbReference type="ChEBI" id="CHEBI:57287"/>
        <dbReference type="ChEBI" id="CHEBI:57385"/>
    </reaction>
    <physiologicalReaction direction="left-to-right" evidence="26">
        <dbReference type="Rhea" id="RHEA:40120"/>
    </physiologicalReaction>
</comment>
<dbReference type="GO" id="GO:0006915">
    <property type="term" value="P:apoptotic process"/>
    <property type="evidence" value="ECO:0007669"/>
    <property type="project" value="UniProtKB-KW"/>
</dbReference>
<dbReference type="CDD" id="cd03443">
    <property type="entry name" value="PaaI_thioesterase"/>
    <property type="match status" value="1"/>
</dbReference>
<evidence type="ECO:0000256" key="19">
    <source>
        <dbReference type="ARBA" id="ARBA00038848"/>
    </source>
</evidence>
<evidence type="ECO:0000256" key="6">
    <source>
        <dbReference type="ARBA" id="ARBA00022490"/>
    </source>
</evidence>
<evidence type="ECO:0000256" key="24">
    <source>
        <dbReference type="ARBA" id="ARBA00047969"/>
    </source>
</evidence>
<evidence type="ECO:0000256" key="11">
    <source>
        <dbReference type="ARBA" id="ARBA00022946"/>
    </source>
</evidence>